<dbReference type="EMBL" id="JAJSBI010000002">
    <property type="protein sequence ID" value="MCD9872934.1"/>
    <property type="molecule type" value="Genomic_DNA"/>
</dbReference>
<dbReference type="InterPro" id="IPR046151">
    <property type="entry name" value="DUF6153"/>
</dbReference>
<gene>
    <name evidence="1" type="ORF">LJ657_04485</name>
</gene>
<evidence type="ECO:0000313" key="2">
    <source>
        <dbReference type="Proteomes" id="UP001108029"/>
    </source>
</evidence>
<accession>A0A9Q3VI84</accession>
<dbReference type="Proteomes" id="UP001108029">
    <property type="component" value="Unassembled WGS sequence"/>
</dbReference>
<name>A0A9Q3VI84_9ACTN</name>
<dbReference type="AlphaFoldDB" id="A0A9Q3VI84"/>
<organism evidence="1 2">
    <name type="scientific">Streptomyces guryensis</name>
    <dbReference type="NCBI Taxonomy" id="2886947"/>
    <lineage>
        <taxon>Bacteria</taxon>
        <taxon>Bacillati</taxon>
        <taxon>Actinomycetota</taxon>
        <taxon>Actinomycetes</taxon>
        <taxon>Kitasatosporales</taxon>
        <taxon>Streptomycetaceae</taxon>
        <taxon>Streptomyces</taxon>
    </lineage>
</organism>
<dbReference type="Pfam" id="PF19650">
    <property type="entry name" value="DUF6153"/>
    <property type="match status" value="1"/>
</dbReference>
<proteinExistence type="predicted"/>
<keyword evidence="2" id="KW-1185">Reference proteome</keyword>
<reference evidence="1" key="1">
    <citation type="submission" date="2021-12" db="EMBL/GenBank/DDBJ databases">
        <authorList>
            <person name="Lee J.-H."/>
            <person name="Kim S.-B."/>
        </authorList>
    </citation>
    <scope>NUCLEOTIDE SEQUENCE</scope>
    <source>
        <strain evidence="1">NR30</strain>
    </source>
</reference>
<sequence>MHGLAPGGGIVIGHSAPRHMTAVAALRGDCAGDDCGGGHVHHADRTCASGALSGGPTLPALVADPVAVPAPCDAPCPYAGTAPDGARAPPSLAELQLLRI</sequence>
<comment type="caution">
    <text evidence="1">The sequence shown here is derived from an EMBL/GenBank/DDBJ whole genome shotgun (WGS) entry which is preliminary data.</text>
</comment>
<evidence type="ECO:0000313" key="1">
    <source>
        <dbReference type="EMBL" id="MCD9872934.1"/>
    </source>
</evidence>
<protein>
    <submittedName>
        <fullName evidence="1">DUF6153 family protein</fullName>
    </submittedName>
</protein>